<feature type="region of interest" description="Disordered" evidence="1">
    <location>
        <begin position="1"/>
        <end position="25"/>
    </location>
</feature>
<reference evidence="3 4" key="1">
    <citation type="submission" date="2018-03" db="EMBL/GenBank/DDBJ databases">
        <authorList>
            <person name="Garlena R.A."/>
            <person name="Russell D.A."/>
            <person name="Pope W.H."/>
            <person name="Jacobs-Sera D."/>
            <person name="Hatfull G.F."/>
        </authorList>
    </citation>
    <scope>NUCLEOTIDE SEQUENCE [LARGE SCALE GENOMIC DNA]</scope>
</reference>
<evidence type="ECO:0000256" key="2">
    <source>
        <dbReference type="SAM" id="Phobius"/>
    </source>
</evidence>
<accession>A0A2U8UJL4</accession>
<keyword evidence="2" id="KW-0472">Membrane</keyword>
<keyword evidence="4" id="KW-1185">Reference proteome</keyword>
<feature type="transmembrane region" description="Helical" evidence="2">
    <location>
        <begin position="31"/>
        <end position="51"/>
    </location>
</feature>
<feature type="compositionally biased region" description="Polar residues" evidence="1">
    <location>
        <begin position="16"/>
        <end position="25"/>
    </location>
</feature>
<gene>
    <name evidence="3" type="primary">25</name>
    <name evidence="3" type="ORF">PBI_JACE_25</name>
</gene>
<sequence>MTLPDAPDSPTAHEPVQQSVQSKPQRPTQRWVKIVWSLAGVLLLAGVGFSFTPAHVDLKGGGVDETFTCGTMWSHDTDDAVAFAKDWESKTYMRARSLGLSSAPDLSGAVKADCARALDGRSSALGWSVAGALTLTAVGFVGRARPRIPVRVANN</sequence>
<proteinExistence type="predicted"/>
<dbReference type="RefSeq" id="YP_009801671.1">
    <property type="nucleotide sequence ID" value="NC_047974.1"/>
</dbReference>
<evidence type="ECO:0000313" key="3">
    <source>
        <dbReference type="EMBL" id="AWN03646.1"/>
    </source>
</evidence>
<keyword evidence="2" id="KW-1133">Transmembrane helix</keyword>
<dbReference type="Proteomes" id="UP000246975">
    <property type="component" value="Segment"/>
</dbReference>
<evidence type="ECO:0000256" key="1">
    <source>
        <dbReference type="SAM" id="MobiDB-lite"/>
    </source>
</evidence>
<evidence type="ECO:0000313" key="4">
    <source>
        <dbReference type="Proteomes" id="UP000246975"/>
    </source>
</evidence>
<dbReference type="EMBL" id="MH153804">
    <property type="protein sequence ID" value="AWN03646.1"/>
    <property type="molecule type" value="Genomic_DNA"/>
</dbReference>
<organism evidence="3 4">
    <name type="scientific">Gordonia phage Jace</name>
    <dbReference type="NCBI Taxonomy" id="2182360"/>
    <lineage>
        <taxon>Viruses</taxon>
        <taxon>Duplodnaviria</taxon>
        <taxon>Heunggongvirae</taxon>
        <taxon>Uroviricota</taxon>
        <taxon>Caudoviricetes</taxon>
        <taxon>Jacevirus</taxon>
        <taxon>Jacevirus jace</taxon>
    </lineage>
</organism>
<protein>
    <submittedName>
        <fullName evidence="3">Uncharacterized protein</fullName>
    </submittedName>
</protein>
<name>A0A2U8UJL4_9CAUD</name>
<dbReference type="KEGG" id="vg:54992190"/>
<dbReference type="GeneID" id="54992190"/>
<keyword evidence="2" id="KW-0812">Transmembrane</keyword>
<feature type="transmembrane region" description="Helical" evidence="2">
    <location>
        <begin position="124"/>
        <end position="142"/>
    </location>
</feature>